<accession>X1D5A9</accession>
<dbReference type="SUPFAM" id="SSF51735">
    <property type="entry name" value="NAD(P)-binding Rossmann-fold domains"/>
    <property type="match status" value="1"/>
</dbReference>
<sequence>MLIKSTGGGDAFVVDVQDHRLQKAIDLGATAVFNNLEGNSVDQIVQRSDGLG</sequence>
<dbReference type="Gene3D" id="3.40.50.720">
    <property type="entry name" value="NAD(P)-binding Rossmann-like Domain"/>
    <property type="match status" value="1"/>
</dbReference>
<comment type="caution">
    <text evidence="1">The sequence shown here is derived from an EMBL/GenBank/DDBJ whole genome shotgun (WGS) entry which is preliminary data.</text>
</comment>
<gene>
    <name evidence="1" type="ORF">S01H4_63530</name>
</gene>
<name>X1D5A9_9ZZZZ</name>
<organism evidence="1">
    <name type="scientific">marine sediment metagenome</name>
    <dbReference type="NCBI Taxonomy" id="412755"/>
    <lineage>
        <taxon>unclassified sequences</taxon>
        <taxon>metagenomes</taxon>
        <taxon>ecological metagenomes</taxon>
    </lineage>
</organism>
<evidence type="ECO:0008006" key="2">
    <source>
        <dbReference type="Google" id="ProtNLM"/>
    </source>
</evidence>
<evidence type="ECO:0000313" key="1">
    <source>
        <dbReference type="EMBL" id="GAH15397.1"/>
    </source>
</evidence>
<dbReference type="InterPro" id="IPR036291">
    <property type="entry name" value="NAD(P)-bd_dom_sf"/>
</dbReference>
<dbReference type="AlphaFoldDB" id="X1D5A9"/>
<feature type="non-terminal residue" evidence="1">
    <location>
        <position position="52"/>
    </location>
</feature>
<reference evidence="1" key="1">
    <citation type="journal article" date="2014" name="Front. Microbiol.">
        <title>High frequency of phylogenetically diverse reductive dehalogenase-homologous genes in deep subseafloor sedimentary metagenomes.</title>
        <authorList>
            <person name="Kawai M."/>
            <person name="Futagami T."/>
            <person name="Toyoda A."/>
            <person name="Takaki Y."/>
            <person name="Nishi S."/>
            <person name="Hori S."/>
            <person name="Arai W."/>
            <person name="Tsubouchi T."/>
            <person name="Morono Y."/>
            <person name="Uchiyama I."/>
            <person name="Ito T."/>
            <person name="Fujiyama A."/>
            <person name="Inagaki F."/>
            <person name="Takami H."/>
        </authorList>
    </citation>
    <scope>NUCLEOTIDE SEQUENCE</scope>
    <source>
        <strain evidence="1">Expedition CK06-06</strain>
    </source>
</reference>
<protein>
    <recommendedName>
        <fullName evidence="2">Alcohol dehydrogenase-like C-terminal domain-containing protein</fullName>
    </recommendedName>
</protein>
<proteinExistence type="predicted"/>
<dbReference type="EMBL" id="BART01038235">
    <property type="protein sequence ID" value="GAH15397.1"/>
    <property type="molecule type" value="Genomic_DNA"/>
</dbReference>